<dbReference type="PANTHER" id="PTHR37534">
    <property type="entry name" value="TRANSCRIPTIONAL ACTIVATOR PROTEIN UGA3"/>
    <property type="match status" value="1"/>
</dbReference>
<dbReference type="AlphaFoldDB" id="A0A439D2S2"/>
<reference evidence="3 4" key="1">
    <citation type="submission" date="2018-12" db="EMBL/GenBank/DDBJ databases">
        <title>Draft genome sequence of Xylaria grammica IHI A82.</title>
        <authorList>
            <person name="Buettner E."/>
            <person name="Kellner H."/>
        </authorList>
    </citation>
    <scope>NUCLEOTIDE SEQUENCE [LARGE SCALE GENOMIC DNA]</scope>
    <source>
        <strain evidence="3 4">IHI A82</strain>
    </source>
</reference>
<accession>A0A439D2S2</accession>
<sequence length="367" mass="41064">MPWNPHKINDADKDLLQYFQLAACPALTTFGHDPTDLGKFLLRMSLSDDSCSSTALLRALLGFSSLHRHGLQSQAGELKVSALRALAAASKGGELGTKEAVQHVAAGMLLYSFEIQQSCCTASHWVWYICGAKEVINQAGLNLIQHRDVAALLDWVYYNDIMARFSLRHWDKTSNNISSTPPSTRSGASNVTPSTVAMLQLLSDLCDAVSVDMRPIQESEDHKSFLKVLDWRIRNVPVATAIDRLYQLATLIYLDRISGALLNQTERVQQYIETAFGILLQLDTCERQFPVFIIGCEARTDGQRTIVLDIIAKTEKTNASRSWLHAKLLLQSIWAQDDLFEWRNGGLEYWDKLSSTMSRCIIPPSFV</sequence>
<protein>
    <recommendedName>
        <fullName evidence="5">Transcription factor domain-containing protein</fullName>
    </recommendedName>
</protein>
<evidence type="ECO:0008006" key="5">
    <source>
        <dbReference type="Google" id="ProtNLM"/>
    </source>
</evidence>
<dbReference type="GO" id="GO:0045944">
    <property type="term" value="P:positive regulation of transcription by RNA polymerase II"/>
    <property type="evidence" value="ECO:0007669"/>
    <property type="project" value="TreeGrafter"/>
</dbReference>
<dbReference type="GO" id="GO:0005634">
    <property type="term" value="C:nucleus"/>
    <property type="evidence" value="ECO:0007669"/>
    <property type="project" value="UniProtKB-SubCell"/>
</dbReference>
<name>A0A439D2S2_9PEZI</name>
<dbReference type="Proteomes" id="UP000286045">
    <property type="component" value="Unassembled WGS sequence"/>
</dbReference>
<gene>
    <name evidence="3" type="ORF">EKO27_g6367</name>
</gene>
<dbReference type="GO" id="GO:0000976">
    <property type="term" value="F:transcription cis-regulatory region binding"/>
    <property type="evidence" value="ECO:0007669"/>
    <property type="project" value="TreeGrafter"/>
</dbReference>
<dbReference type="InterPro" id="IPR021858">
    <property type="entry name" value="Fun_TF"/>
</dbReference>
<keyword evidence="2" id="KW-0539">Nucleus</keyword>
<dbReference type="PANTHER" id="PTHR37534:SF39">
    <property type="entry name" value="TRANSCRIPTION FACTOR DOMAIN-CONTAINING PROTEIN"/>
    <property type="match status" value="1"/>
</dbReference>
<dbReference type="STRING" id="363999.A0A439D2S2"/>
<organism evidence="3 4">
    <name type="scientific">Xylaria grammica</name>
    <dbReference type="NCBI Taxonomy" id="363999"/>
    <lineage>
        <taxon>Eukaryota</taxon>
        <taxon>Fungi</taxon>
        <taxon>Dikarya</taxon>
        <taxon>Ascomycota</taxon>
        <taxon>Pezizomycotina</taxon>
        <taxon>Sordariomycetes</taxon>
        <taxon>Xylariomycetidae</taxon>
        <taxon>Xylariales</taxon>
        <taxon>Xylariaceae</taxon>
        <taxon>Xylaria</taxon>
    </lineage>
</organism>
<evidence type="ECO:0000256" key="2">
    <source>
        <dbReference type="ARBA" id="ARBA00023242"/>
    </source>
</evidence>
<proteinExistence type="predicted"/>
<comment type="subcellular location">
    <subcellularLocation>
        <location evidence="1">Nucleus</location>
    </subcellularLocation>
</comment>
<dbReference type="Pfam" id="PF11951">
    <property type="entry name" value="Fungal_trans_2"/>
    <property type="match status" value="1"/>
</dbReference>
<evidence type="ECO:0000313" key="4">
    <source>
        <dbReference type="Proteomes" id="UP000286045"/>
    </source>
</evidence>
<dbReference type="GO" id="GO:0003700">
    <property type="term" value="F:DNA-binding transcription factor activity"/>
    <property type="evidence" value="ECO:0007669"/>
    <property type="project" value="TreeGrafter"/>
</dbReference>
<dbReference type="EMBL" id="RYZI01000186">
    <property type="protein sequence ID" value="RWA08732.1"/>
    <property type="molecule type" value="Genomic_DNA"/>
</dbReference>
<keyword evidence="4" id="KW-1185">Reference proteome</keyword>
<comment type="caution">
    <text evidence="3">The sequence shown here is derived from an EMBL/GenBank/DDBJ whole genome shotgun (WGS) entry which is preliminary data.</text>
</comment>
<evidence type="ECO:0000313" key="3">
    <source>
        <dbReference type="EMBL" id="RWA08732.1"/>
    </source>
</evidence>
<evidence type="ECO:0000256" key="1">
    <source>
        <dbReference type="ARBA" id="ARBA00004123"/>
    </source>
</evidence>